<evidence type="ECO:0000313" key="2">
    <source>
        <dbReference type="Proteomes" id="UP000193200"/>
    </source>
</evidence>
<dbReference type="Pfam" id="PF06684">
    <property type="entry name" value="AA_synth"/>
    <property type="match status" value="1"/>
</dbReference>
<evidence type="ECO:0000313" key="1">
    <source>
        <dbReference type="EMBL" id="SLN26951.1"/>
    </source>
</evidence>
<name>A0A1Y5S066_9PROT</name>
<dbReference type="InParanoid" id="A0A1Y5S066"/>
<keyword evidence="2" id="KW-1185">Reference proteome</keyword>
<sequence>MSLVQIRRIAIQLDEIFHEGGEPRKVPHRRGAIAMVCKNPYAGRYVEDIMPLIEALNPHGLAMAKKLLAAMQARPDEIEAYGKGAIIGTAGEVEHGAVWHPAGGYAMREALGGTKAIVPSTKKVGVAGTRIDIPVHHVNAAYVRSHFDAIEVGVADGPRPDEAVFILAMTIGARVHARAGGLQTSEIKGDDGLR</sequence>
<dbReference type="AlphaFoldDB" id="A0A1Y5S066"/>
<organism evidence="1 2">
    <name type="scientific">Oceanibacterium hippocampi</name>
    <dbReference type="NCBI Taxonomy" id="745714"/>
    <lineage>
        <taxon>Bacteria</taxon>
        <taxon>Pseudomonadati</taxon>
        <taxon>Pseudomonadota</taxon>
        <taxon>Alphaproteobacteria</taxon>
        <taxon>Sneathiellales</taxon>
        <taxon>Sneathiellaceae</taxon>
        <taxon>Oceanibacterium</taxon>
    </lineage>
</organism>
<proteinExistence type="predicted"/>
<dbReference type="InterPro" id="IPR009569">
    <property type="entry name" value="AA_synth_put"/>
</dbReference>
<dbReference type="SUPFAM" id="SSF160519">
    <property type="entry name" value="BB2672-like"/>
    <property type="match status" value="1"/>
</dbReference>
<dbReference type="Gene3D" id="3.30.1330.110">
    <property type="entry name" value="BB2672"/>
    <property type="match status" value="1"/>
</dbReference>
<dbReference type="EMBL" id="FWFR01000001">
    <property type="protein sequence ID" value="SLN26951.1"/>
    <property type="molecule type" value="Genomic_DNA"/>
</dbReference>
<accession>A0A1Y5S066</accession>
<dbReference type="Proteomes" id="UP000193200">
    <property type="component" value="Unassembled WGS sequence"/>
</dbReference>
<gene>
    <name evidence="1" type="ORF">OCH7691_00867</name>
</gene>
<dbReference type="RefSeq" id="WP_085882154.1">
    <property type="nucleotide sequence ID" value="NZ_FWFR01000001.1"/>
</dbReference>
<evidence type="ECO:0008006" key="3">
    <source>
        <dbReference type="Google" id="ProtNLM"/>
    </source>
</evidence>
<dbReference type="OrthoDB" id="9803312at2"/>
<reference evidence="1 2" key="1">
    <citation type="submission" date="2017-03" db="EMBL/GenBank/DDBJ databases">
        <authorList>
            <person name="Afonso C.L."/>
            <person name="Miller P.J."/>
            <person name="Scott M.A."/>
            <person name="Spackman E."/>
            <person name="Goraichik I."/>
            <person name="Dimitrov K.M."/>
            <person name="Suarez D.L."/>
            <person name="Swayne D.E."/>
        </authorList>
    </citation>
    <scope>NUCLEOTIDE SEQUENCE [LARGE SCALE GENOMIC DNA]</scope>
    <source>
        <strain evidence="1 2">CECT 7691</strain>
    </source>
</reference>
<dbReference type="InterPro" id="IPR035936">
    <property type="entry name" value="BB2672"/>
</dbReference>
<protein>
    <recommendedName>
        <fullName evidence="3">Amino acid synthesis</fullName>
    </recommendedName>
</protein>